<accession>A0A7R9GIT0</accession>
<keyword evidence="4" id="KW-1185">Reference proteome</keyword>
<name>A0A7R9GIT0_9CRUS</name>
<evidence type="ECO:0000313" key="3">
    <source>
        <dbReference type="EMBL" id="CAD7281978.1"/>
    </source>
</evidence>
<gene>
    <name evidence="3" type="ORF">NMOB1V02_LOCUS9611</name>
</gene>
<evidence type="ECO:0000256" key="1">
    <source>
        <dbReference type="SAM" id="MobiDB-lite"/>
    </source>
</evidence>
<organism evidence="3">
    <name type="scientific">Notodromas monacha</name>
    <dbReference type="NCBI Taxonomy" id="399045"/>
    <lineage>
        <taxon>Eukaryota</taxon>
        <taxon>Metazoa</taxon>
        <taxon>Ecdysozoa</taxon>
        <taxon>Arthropoda</taxon>
        <taxon>Crustacea</taxon>
        <taxon>Oligostraca</taxon>
        <taxon>Ostracoda</taxon>
        <taxon>Podocopa</taxon>
        <taxon>Podocopida</taxon>
        <taxon>Cypridocopina</taxon>
        <taxon>Cypridoidea</taxon>
        <taxon>Cyprididae</taxon>
        <taxon>Notodromas</taxon>
    </lineage>
</organism>
<protein>
    <recommendedName>
        <fullName evidence="5">Transmembrane protein</fullName>
    </recommendedName>
</protein>
<keyword evidence="2" id="KW-0472">Membrane</keyword>
<evidence type="ECO:0000313" key="4">
    <source>
        <dbReference type="Proteomes" id="UP000678499"/>
    </source>
</evidence>
<evidence type="ECO:0000256" key="2">
    <source>
        <dbReference type="SAM" id="Phobius"/>
    </source>
</evidence>
<keyword evidence="2" id="KW-0812">Transmembrane</keyword>
<evidence type="ECO:0008006" key="5">
    <source>
        <dbReference type="Google" id="ProtNLM"/>
    </source>
</evidence>
<feature type="transmembrane region" description="Helical" evidence="2">
    <location>
        <begin position="12"/>
        <end position="34"/>
    </location>
</feature>
<dbReference type="AlphaFoldDB" id="A0A7R9GIT0"/>
<feature type="transmembrane region" description="Helical" evidence="2">
    <location>
        <begin position="54"/>
        <end position="78"/>
    </location>
</feature>
<reference evidence="3" key="1">
    <citation type="submission" date="2020-11" db="EMBL/GenBank/DDBJ databases">
        <authorList>
            <person name="Tran Van P."/>
        </authorList>
    </citation>
    <scope>NUCLEOTIDE SEQUENCE</scope>
</reference>
<proteinExistence type="predicted"/>
<sequence>MPSFLRQHIVWFLPLLVLDFVLIAVLTWLLVSKIKEYEDDEDDDDDDGNMQVPATLYVAAVLVPLLLLLFPILVLVALKYFKGFWLISALTNKRRNVVPGRQVHVPQREAQSEVPLRILASEQRTSHEPLQHLYDLPPSYDEAVEKEPSAPPSQELVQKEPL</sequence>
<keyword evidence="2" id="KW-1133">Transmembrane helix</keyword>
<dbReference type="EMBL" id="OA885374">
    <property type="protein sequence ID" value="CAD7281978.1"/>
    <property type="molecule type" value="Genomic_DNA"/>
</dbReference>
<feature type="region of interest" description="Disordered" evidence="1">
    <location>
        <begin position="122"/>
        <end position="162"/>
    </location>
</feature>
<dbReference type="EMBL" id="CAJPEX010003337">
    <property type="protein sequence ID" value="CAG0922130.1"/>
    <property type="molecule type" value="Genomic_DNA"/>
</dbReference>
<dbReference type="Proteomes" id="UP000678499">
    <property type="component" value="Unassembled WGS sequence"/>
</dbReference>